<dbReference type="InterPro" id="IPR008969">
    <property type="entry name" value="CarboxyPept-like_regulatory"/>
</dbReference>
<dbReference type="EMBL" id="WSQA01000006">
    <property type="protein sequence ID" value="MVZ62294.1"/>
    <property type="molecule type" value="Genomic_DNA"/>
</dbReference>
<keyword evidence="7 8" id="KW-0998">Cell outer membrane</keyword>
<evidence type="ECO:0000313" key="11">
    <source>
        <dbReference type="EMBL" id="MVZ62294.1"/>
    </source>
</evidence>
<dbReference type="InterPro" id="IPR039426">
    <property type="entry name" value="TonB-dep_rcpt-like"/>
</dbReference>
<protein>
    <submittedName>
        <fullName evidence="11">SusC/RagA family TonB-linked outer membrane protein</fullName>
    </submittedName>
</protein>
<evidence type="ECO:0000256" key="4">
    <source>
        <dbReference type="ARBA" id="ARBA00022692"/>
    </source>
</evidence>
<evidence type="ECO:0000256" key="5">
    <source>
        <dbReference type="ARBA" id="ARBA00022729"/>
    </source>
</evidence>
<dbReference type="Gene3D" id="2.40.170.20">
    <property type="entry name" value="TonB-dependent receptor, beta-barrel domain"/>
    <property type="match status" value="1"/>
</dbReference>
<dbReference type="GO" id="GO:0009279">
    <property type="term" value="C:cell outer membrane"/>
    <property type="evidence" value="ECO:0007669"/>
    <property type="project" value="UniProtKB-SubCell"/>
</dbReference>
<dbReference type="InterPro" id="IPR023997">
    <property type="entry name" value="TonB-dep_OMP_SusC/RagA_CS"/>
</dbReference>
<comment type="caution">
    <text evidence="11">The sequence shown here is derived from an EMBL/GenBank/DDBJ whole genome shotgun (WGS) entry which is preliminary data.</text>
</comment>
<keyword evidence="12" id="KW-1185">Reference proteome</keyword>
<keyword evidence="2 8" id="KW-0813">Transport</keyword>
<dbReference type="Proteomes" id="UP000435036">
    <property type="component" value="Unassembled WGS sequence"/>
</dbReference>
<dbReference type="PANTHER" id="PTHR30069:SF29">
    <property type="entry name" value="HEMOGLOBIN AND HEMOGLOBIN-HAPTOGLOBIN-BINDING PROTEIN 1-RELATED"/>
    <property type="match status" value="1"/>
</dbReference>
<evidence type="ECO:0000259" key="10">
    <source>
        <dbReference type="Pfam" id="PF07715"/>
    </source>
</evidence>
<dbReference type="InterPro" id="IPR023996">
    <property type="entry name" value="TonB-dep_OMP_SusC/RagA"/>
</dbReference>
<reference evidence="11 12" key="1">
    <citation type="submission" date="2019-12" db="EMBL/GenBank/DDBJ databases">
        <authorList>
            <person name="Dong K."/>
        </authorList>
    </citation>
    <scope>NUCLEOTIDE SEQUENCE [LARGE SCALE GENOMIC DNA]</scope>
    <source>
        <strain evidence="11 12">JCM 31225</strain>
    </source>
</reference>
<dbReference type="InterPro" id="IPR012910">
    <property type="entry name" value="Plug_dom"/>
</dbReference>
<sequence>MCKSKLGKYFTFVFSLLFVFCTTISMAQTDRVIRGTVVDATTGAPLGGVSISDSATKNATSTGSDGSFEIGTRSNSTLSFRFIGFITQTVQVGNQTSLRIQLAEDAADLEEVVVVAYGTAKKRDLTGSVSTIDSKVLANQSNSSVSRALEGAAPGIQVSAVDGQPGLDMGIRVRGLGSANQNTSNALVVIDGVPAQNDNPLASISAKDIESVTVLKDAASTALYGSRGANGVVLVTTKRGAKGAPRIGLEAKTGVNQIGPYMFDKISDPKDIYEFAWLSIYNSVRYGVDGSGVAKNYTTNLNNPNMSHEDAAEFASKHLFDYTGSTSKFQVNNLGNWMLYDVPGAIYTPTGSGSNASSTMTGAYLVNTDGKLNPNARLLYNDNYDTHLLENRLRQEYNLSASGSSEKVDYFVSGGFLEDPSYIRGSSFKRYNGRANVNAQVYDWLKIGANLGYANRNTQSPATRFGRNPGSSSANVFRFINGQNPLTQLYARDKDGNIVQQGGKDKVHVLAGDSYSPLGPTAAAYATTNVLTVLDNDIDRRISDDWSTRTYGTITFLDGFSFTANFSLDKFNDMRTRYWNSESGQSAGIGAFGKVFSNTTIMNSQHLLNYNKTVNSHTFEGLLGHEYDSFQFETLNYRSSYELIDNFPAYANFVGRYDGGTFSNPGGGTDIRRMESYFARGNYNYADKYFAQASVRRDGSSKFKLVDNRWGTFWSVGAGWRINGEEFMANTASWLDNLKVRASYGVIGNQNGISNYAGYQTWGFSAVYQPSNNGTGLPASYVLNQNAYVNDQLTWEKVNTFDAGLEFAFFNRVRGSFDYYNRTTTNAIWNQPIAYSKGQSSILTNTARINNYGFEVDLTVDVIKNEDWNWSVSTNGTHYRTILKEVPPGVGSAALGGNWTGGVDGWSAAGTGGVTAISYLRGINKDYFNMYLYKYAGVDQNTGLPMFYHQVTDADVSAGLYNGAKAGESVKTTDYSQASRYEIGSAVPNWIGGFSTSLRYKNFDLYGSFAYQLGGKFLSTEYANSLYVTENPGKPLSAELIGNTFTKENTGAKFPMVMYNNTYGNGSTFGSWLYSDMAVFNASYLNLKNITVGYTFPEKLLGNSKIKRLRIYASGDNIFMLTSHSGIDPRMSLVGGWEVGAYSYPTMRTFSGGINLDF</sequence>
<dbReference type="NCBIfam" id="TIGR04057">
    <property type="entry name" value="SusC_RagA_signa"/>
    <property type="match status" value="1"/>
</dbReference>
<name>A0A6N8KZP2_9SPHI</name>
<dbReference type="Pfam" id="PF13715">
    <property type="entry name" value="CarbopepD_reg_2"/>
    <property type="match status" value="1"/>
</dbReference>
<dbReference type="Gene3D" id="2.60.40.1120">
    <property type="entry name" value="Carboxypeptidase-like, regulatory domain"/>
    <property type="match status" value="1"/>
</dbReference>
<dbReference type="OrthoDB" id="9768177at2"/>
<keyword evidence="5 9" id="KW-0732">Signal</keyword>
<evidence type="ECO:0000256" key="6">
    <source>
        <dbReference type="ARBA" id="ARBA00023136"/>
    </source>
</evidence>
<comment type="subcellular location">
    <subcellularLocation>
        <location evidence="1 8">Cell outer membrane</location>
        <topology evidence="1 8">Multi-pass membrane protein</topology>
    </subcellularLocation>
</comment>
<dbReference type="InterPro" id="IPR036942">
    <property type="entry name" value="Beta-barrel_TonB_sf"/>
</dbReference>
<evidence type="ECO:0000313" key="12">
    <source>
        <dbReference type="Proteomes" id="UP000435036"/>
    </source>
</evidence>
<evidence type="ECO:0000256" key="2">
    <source>
        <dbReference type="ARBA" id="ARBA00022448"/>
    </source>
</evidence>
<feature type="signal peptide" evidence="9">
    <location>
        <begin position="1"/>
        <end position="27"/>
    </location>
</feature>
<dbReference type="AlphaFoldDB" id="A0A6N8KZP2"/>
<keyword evidence="4 8" id="KW-0812">Transmembrane</keyword>
<keyword evidence="6 8" id="KW-0472">Membrane</keyword>
<dbReference type="InterPro" id="IPR037066">
    <property type="entry name" value="Plug_dom_sf"/>
</dbReference>
<accession>A0A6N8KZP2</accession>
<dbReference type="Pfam" id="PF07715">
    <property type="entry name" value="Plug"/>
    <property type="match status" value="1"/>
</dbReference>
<dbReference type="SUPFAM" id="SSF56935">
    <property type="entry name" value="Porins"/>
    <property type="match status" value="1"/>
</dbReference>
<evidence type="ECO:0000256" key="9">
    <source>
        <dbReference type="SAM" id="SignalP"/>
    </source>
</evidence>
<evidence type="ECO:0000256" key="7">
    <source>
        <dbReference type="ARBA" id="ARBA00023237"/>
    </source>
</evidence>
<feature type="domain" description="TonB-dependent receptor plug" evidence="10">
    <location>
        <begin position="121"/>
        <end position="232"/>
    </location>
</feature>
<dbReference type="PROSITE" id="PS52016">
    <property type="entry name" value="TONB_DEPENDENT_REC_3"/>
    <property type="match status" value="1"/>
</dbReference>
<organism evidence="11 12">
    <name type="scientific">Sphingobacterium humi</name>
    <dbReference type="NCBI Taxonomy" id="1796905"/>
    <lineage>
        <taxon>Bacteria</taxon>
        <taxon>Pseudomonadati</taxon>
        <taxon>Bacteroidota</taxon>
        <taxon>Sphingobacteriia</taxon>
        <taxon>Sphingobacteriales</taxon>
        <taxon>Sphingobacteriaceae</taxon>
        <taxon>Sphingobacterium</taxon>
    </lineage>
</organism>
<feature type="chain" id="PRO_5026788756" evidence="9">
    <location>
        <begin position="28"/>
        <end position="1158"/>
    </location>
</feature>
<dbReference type="NCBIfam" id="TIGR04056">
    <property type="entry name" value="OMP_RagA_SusC"/>
    <property type="match status" value="1"/>
</dbReference>
<proteinExistence type="inferred from homology"/>
<dbReference type="GO" id="GO:0044718">
    <property type="term" value="P:siderophore transmembrane transport"/>
    <property type="evidence" value="ECO:0007669"/>
    <property type="project" value="TreeGrafter"/>
</dbReference>
<evidence type="ECO:0000256" key="1">
    <source>
        <dbReference type="ARBA" id="ARBA00004571"/>
    </source>
</evidence>
<dbReference type="RefSeq" id="WP_160369032.1">
    <property type="nucleotide sequence ID" value="NZ_WSQA01000006.1"/>
</dbReference>
<gene>
    <name evidence="11" type="ORF">GQF63_09700</name>
</gene>
<evidence type="ECO:0000256" key="3">
    <source>
        <dbReference type="ARBA" id="ARBA00022452"/>
    </source>
</evidence>
<dbReference type="SUPFAM" id="SSF49464">
    <property type="entry name" value="Carboxypeptidase regulatory domain-like"/>
    <property type="match status" value="1"/>
</dbReference>
<evidence type="ECO:0000256" key="8">
    <source>
        <dbReference type="PROSITE-ProRule" id="PRU01360"/>
    </source>
</evidence>
<dbReference type="GO" id="GO:0015344">
    <property type="term" value="F:siderophore uptake transmembrane transporter activity"/>
    <property type="evidence" value="ECO:0007669"/>
    <property type="project" value="TreeGrafter"/>
</dbReference>
<keyword evidence="3 8" id="KW-1134">Transmembrane beta strand</keyword>
<comment type="similarity">
    <text evidence="8">Belongs to the TonB-dependent receptor family.</text>
</comment>
<dbReference type="Gene3D" id="2.170.130.10">
    <property type="entry name" value="TonB-dependent receptor, plug domain"/>
    <property type="match status" value="1"/>
</dbReference>
<dbReference type="PANTHER" id="PTHR30069">
    <property type="entry name" value="TONB-DEPENDENT OUTER MEMBRANE RECEPTOR"/>
    <property type="match status" value="1"/>
</dbReference>